<dbReference type="Proteomes" id="UP000546642">
    <property type="component" value="Unassembled WGS sequence"/>
</dbReference>
<keyword evidence="2" id="KW-1185">Reference proteome</keyword>
<comment type="caution">
    <text evidence="1">The sequence shown here is derived from an EMBL/GenBank/DDBJ whole genome shotgun (WGS) entry which is preliminary data.</text>
</comment>
<dbReference type="PROSITE" id="PS51257">
    <property type="entry name" value="PROKAR_LIPOPROTEIN"/>
    <property type="match status" value="1"/>
</dbReference>
<evidence type="ECO:0008006" key="3">
    <source>
        <dbReference type="Google" id="ProtNLM"/>
    </source>
</evidence>
<reference evidence="1 2" key="1">
    <citation type="submission" date="2020-08" db="EMBL/GenBank/DDBJ databases">
        <title>Sequencing the genomes of 1000 actinobacteria strains.</title>
        <authorList>
            <person name="Klenk H.-P."/>
        </authorList>
    </citation>
    <scope>NUCLEOTIDE SEQUENCE [LARGE SCALE GENOMIC DNA]</scope>
    <source>
        <strain evidence="1 2">DSM 46659</strain>
    </source>
</reference>
<dbReference type="EMBL" id="JACHDS010000001">
    <property type="protein sequence ID" value="MBB6170633.1"/>
    <property type="molecule type" value="Genomic_DNA"/>
</dbReference>
<organism evidence="1 2">
    <name type="scientific">Nocardiopsis mwathae</name>
    <dbReference type="NCBI Taxonomy" id="1472723"/>
    <lineage>
        <taxon>Bacteria</taxon>
        <taxon>Bacillati</taxon>
        <taxon>Actinomycetota</taxon>
        <taxon>Actinomycetes</taxon>
        <taxon>Streptosporangiales</taxon>
        <taxon>Nocardiopsidaceae</taxon>
        <taxon>Nocardiopsis</taxon>
    </lineage>
</organism>
<accession>A0A7W9YED1</accession>
<name>A0A7W9YED1_9ACTN</name>
<protein>
    <recommendedName>
        <fullName evidence="3">Lipoprotein</fullName>
    </recommendedName>
</protein>
<sequence>MMRALSAAALGLLIGLLSGCGILYRSTIDEDEAAERVDLYVEEAMGALPEQARLEPFGSSTSASCDENRVDRVTVDRQFWVKDLPEEENEQTMQMIYDHWIDSGYDLVSDERPRDVRFHFENDADDFKMFASENRSGDISIGAVSPCIWTEGTPRQR</sequence>
<evidence type="ECO:0000313" key="1">
    <source>
        <dbReference type="EMBL" id="MBB6170633.1"/>
    </source>
</evidence>
<proteinExistence type="predicted"/>
<dbReference type="RefSeq" id="WP_184073397.1">
    <property type="nucleotide sequence ID" value="NZ_JACHDS010000001.1"/>
</dbReference>
<dbReference type="AlphaFoldDB" id="A0A7W9YED1"/>
<gene>
    <name evidence="1" type="ORF">HNR23_000693</name>
</gene>
<evidence type="ECO:0000313" key="2">
    <source>
        <dbReference type="Proteomes" id="UP000546642"/>
    </source>
</evidence>